<comment type="caution">
    <text evidence="1">The sequence shown here is derived from an EMBL/GenBank/DDBJ whole genome shotgun (WGS) entry which is preliminary data.</text>
</comment>
<dbReference type="Proteomes" id="UP001145114">
    <property type="component" value="Unassembled WGS sequence"/>
</dbReference>
<evidence type="ECO:0000313" key="1">
    <source>
        <dbReference type="EMBL" id="KAJ1672696.1"/>
    </source>
</evidence>
<dbReference type="EMBL" id="JAMZIH010007973">
    <property type="protein sequence ID" value="KAJ1672696.1"/>
    <property type="molecule type" value="Genomic_DNA"/>
</dbReference>
<organism evidence="1 2">
    <name type="scientific">Spiromyces aspiralis</name>
    <dbReference type="NCBI Taxonomy" id="68401"/>
    <lineage>
        <taxon>Eukaryota</taxon>
        <taxon>Fungi</taxon>
        <taxon>Fungi incertae sedis</taxon>
        <taxon>Zoopagomycota</taxon>
        <taxon>Kickxellomycotina</taxon>
        <taxon>Kickxellomycetes</taxon>
        <taxon>Kickxellales</taxon>
        <taxon>Kickxellaceae</taxon>
        <taxon>Spiromyces</taxon>
    </lineage>
</organism>
<reference evidence="1" key="1">
    <citation type="submission" date="2022-06" db="EMBL/GenBank/DDBJ databases">
        <title>Phylogenomic reconstructions and comparative analyses of Kickxellomycotina fungi.</title>
        <authorList>
            <person name="Reynolds N.K."/>
            <person name="Stajich J.E."/>
            <person name="Barry K."/>
            <person name="Grigoriev I.V."/>
            <person name="Crous P."/>
            <person name="Smith M.E."/>
        </authorList>
    </citation>
    <scope>NUCLEOTIDE SEQUENCE</scope>
    <source>
        <strain evidence="1">RSA 2271</strain>
    </source>
</reference>
<sequence length="212" mass="23782">MSYREIDIDRFYQDELAGNLEALSTQTEQEAEALLQQKTTKVRGALSHRNPAEALAAALDSPPYGSNLKHAQAANARLVMDVLAAVRTSEIAQILAALTDDQEDVLMKYIYHGLARPGEYNSNTCRPRRISFQIIYNEGGVSPLLGDCADTGMIRVVEQFYAVMSLKGALVGAASHLYLHFHHLFLFHIRLVYLVVVDVFLITVRKVRWQHI</sequence>
<accession>A0ACC1H8Y9</accession>
<evidence type="ECO:0000313" key="2">
    <source>
        <dbReference type="Proteomes" id="UP001145114"/>
    </source>
</evidence>
<keyword evidence="2" id="KW-1185">Reference proteome</keyword>
<name>A0ACC1H8Y9_9FUNG</name>
<gene>
    <name evidence="1" type="primary">ARC15</name>
    <name evidence="1" type="ORF">EV182_006677</name>
</gene>
<proteinExistence type="predicted"/>
<protein>
    <submittedName>
        <fullName evidence="1">Arp2/3 complex subunit</fullName>
    </submittedName>
</protein>
<feature type="non-terminal residue" evidence="1">
    <location>
        <position position="212"/>
    </location>
</feature>